<organism evidence="9 10">
    <name type="scientific">Moraxella catarrhalis</name>
    <name type="common">Branhamella catarrhalis</name>
    <dbReference type="NCBI Taxonomy" id="480"/>
    <lineage>
        <taxon>Bacteria</taxon>
        <taxon>Pseudomonadati</taxon>
        <taxon>Pseudomonadota</taxon>
        <taxon>Gammaproteobacteria</taxon>
        <taxon>Moraxellales</taxon>
        <taxon>Moraxellaceae</taxon>
        <taxon>Moraxella</taxon>
    </lineage>
</organism>
<dbReference type="Gene3D" id="3.90.120.10">
    <property type="entry name" value="DNA Methylase, subunit A, domain 2"/>
    <property type="match status" value="1"/>
</dbReference>
<proteinExistence type="inferred from homology"/>
<evidence type="ECO:0000313" key="10">
    <source>
        <dbReference type="Proteomes" id="UP000268436"/>
    </source>
</evidence>
<evidence type="ECO:0000256" key="7">
    <source>
        <dbReference type="RuleBase" id="RU000416"/>
    </source>
</evidence>
<dbReference type="GO" id="GO:0032259">
    <property type="term" value="P:methylation"/>
    <property type="evidence" value="ECO:0007669"/>
    <property type="project" value="UniProtKB-KW"/>
</dbReference>
<dbReference type="NCBIfam" id="TIGR00675">
    <property type="entry name" value="dcm"/>
    <property type="match status" value="1"/>
</dbReference>
<comment type="caution">
    <text evidence="9">The sequence shown here is derived from an EMBL/GenBank/DDBJ whole genome shotgun (WGS) entry which is preliminary data.</text>
</comment>
<name>A0ABY0BK93_MORCA</name>
<dbReference type="PRINTS" id="PR00105">
    <property type="entry name" value="C5METTRFRASE"/>
</dbReference>
<dbReference type="CDD" id="cd00315">
    <property type="entry name" value="Cyt_C5_DNA_methylase"/>
    <property type="match status" value="1"/>
</dbReference>
<gene>
    <name evidence="9" type="ORF">EJK54_1693</name>
</gene>
<feature type="active site" evidence="6">
    <location>
        <position position="103"/>
    </location>
</feature>
<dbReference type="InterPro" id="IPR050390">
    <property type="entry name" value="C5-Methyltransferase"/>
</dbReference>
<keyword evidence="10" id="KW-1185">Reference proteome</keyword>
<dbReference type="EMBL" id="RYER01000017">
    <property type="protein sequence ID" value="RUO16440.1"/>
    <property type="molecule type" value="Genomic_DNA"/>
</dbReference>
<dbReference type="InterPro" id="IPR018117">
    <property type="entry name" value="C5_DNA_meth_AS"/>
</dbReference>
<evidence type="ECO:0000313" key="9">
    <source>
        <dbReference type="EMBL" id="RUO16440.1"/>
    </source>
</evidence>
<dbReference type="Gene3D" id="3.40.50.150">
    <property type="entry name" value="Vaccinia Virus protein VP39"/>
    <property type="match status" value="1"/>
</dbReference>
<dbReference type="PROSITE" id="PS51679">
    <property type="entry name" value="SAM_MT_C5"/>
    <property type="match status" value="1"/>
</dbReference>
<dbReference type="GO" id="GO:0003886">
    <property type="term" value="F:DNA (cytosine-5-)-methyltransferase activity"/>
    <property type="evidence" value="ECO:0007669"/>
    <property type="project" value="UniProtKB-EC"/>
</dbReference>
<evidence type="ECO:0000256" key="5">
    <source>
        <dbReference type="ARBA" id="ARBA00047422"/>
    </source>
</evidence>
<dbReference type="RefSeq" id="WP_003664988.1">
    <property type="nucleotide sequence ID" value="NZ_CP020400.2"/>
</dbReference>
<evidence type="ECO:0000256" key="4">
    <source>
        <dbReference type="ARBA" id="ARBA00022747"/>
    </source>
</evidence>
<dbReference type="SUPFAM" id="SSF53335">
    <property type="entry name" value="S-adenosyl-L-methionine-dependent methyltransferases"/>
    <property type="match status" value="1"/>
</dbReference>
<keyword evidence="1 6" id="KW-0489">Methyltransferase</keyword>
<dbReference type="InterPro" id="IPR001525">
    <property type="entry name" value="C5_MeTfrase"/>
</dbReference>
<keyword evidence="2 6" id="KW-0808">Transferase</keyword>
<dbReference type="PROSITE" id="PS00094">
    <property type="entry name" value="C5_MTASE_1"/>
    <property type="match status" value="1"/>
</dbReference>
<dbReference type="PANTHER" id="PTHR10629">
    <property type="entry name" value="CYTOSINE-SPECIFIC METHYLTRANSFERASE"/>
    <property type="match status" value="1"/>
</dbReference>
<evidence type="ECO:0000256" key="6">
    <source>
        <dbReference type="PROSITE-ProRule" id="PRU01016"/>
    </source>
</evidence>
<dbReference type="Proteomes" id="UP000268436">
    <property type="component" value="Unassembled WGS sequence"/>
</dbReference>
<reference evidence="9 10" key="1">
    <citation type="submission" date="2018-12" db="EMBL/GenBank/DDBJ databases">
        <title>Persistence of Moraxella catarrhalis in Chronic Obstructive Pulmonary Disease and Regulation of the Hag/MID Adhesin.</title>
        <authorList>
            <person name="Murphy T."/>
            <person name="Zhao X."/>
            <person name="Vyas G."/>
            <person name="Aluvathingal J."/>
            <person name="Nadendla S."/>
            <person name="Tallon L."/>
            <person name="Tettelin H."/>
        </authorList>
    </citation>
    <scope>NUCLEOTIDE SEQUENCE [LARGE SCALE GENOMIC DNA]</scope>
    <source>
        <strain evidence="9 10">173P27B1</strain>
    </source>
</reference>
<dbReference type="InterPro" id="IPR029063">
    <property type="entry name" value="SAM-dependent_MTases_sf"/>
</dbReference>
<evidence type="ECO:0000256" key="1">
    <source>
        <dbReference type="ARBA" id="ARBA00022603"/>
    </source>
</evidence>
<protein>
    <recommendedName>
        <fullName evidence="8">Cytosine-specific methyltransferase</fullName>
        <ecNumber evidence="8">2.1.1.37</ecNumber>
    </recommendedName>
</protein>
<keyword evidence="4" id="KW-0680">Restriction system</keyword>
<keyword evidence="3 6" id="KW-0949">S-adenosyl-L-methionine</keyword>
<evidence type="ECO:0000256" key="2">
    <source>
        <dbReference type="ARBA" id="ARBA00022679"/>
    </source>
</evidence>
<dbReference type="PANTHER" id="PTHR10629:SF52">
    <property type="entry name" value="DNA (CYTOSINE-5)-METHYLTRANSFERASE 1"/>
    <property type="match status" value="1"/>
</dbReference>
<comment type="similarity">
    <text evidence="6 7">Belongs to the class I-like SAM-binding methyltransferase superfamily. C5-methyltransferase family.</text>
</comment>
<dbReference type="Pfam" id="PF00145">
    <property type="entry name" value="DNA_methylase"/>
    <property type="match status" value="1"/>
</dbReference>
<sequence>MSLFIDTKNIPNQITITNKNSLKVISLFSGCGGMDLGFIGNFNSLGNFYPKQPFEIIFANDIFEKACQTYQHNFNHNIICQDISTIDDGDIPKADIVIGGFPCQDFSLAGKRKGLDSERGKLYLQMKRVIKIANPKAFVAENVDGIRKAKGLSKNDASALDVIIKDFSQIGYNVVYQVLNASHYGVAQNRVRVIIVGIRKDIDKKMKYPKPLFGELSDSQKPVITSKQAIDDLWELLDDNINSHSKNHYSKAKFYPNKKLQGNCQINADKPAPTIRAEHHGNIEAHYRSTNKKSPYDMQYWRRLTVRECARLQSFPDDFIFPTSASSSYVQVGNAVPPIMAWHIANALYQSVFE</sequence>
<evidence type="ECO:0000256" key="3">
    <source>
        <dbReference type="ARBA" id="ARBA00022691"/>
    </source>
</evidence>
<accession>A0ABY0BK93</accession>
<comment type="catalytic activity">
    <reaction evidence="5 8">
        <text>a 2'-deoxycytidine in DNA + S-adenosyl-L-methionine = a 5-methyl-2'-deoxycytidine in DNA + S-adenosyl-L-homocysteine + H(+)</text>
        <dbReference type="Rhea" id="RHEA:13681"/>
        <dbReference type="Rhea" id="RHEA-COMP:11369"/>
        <dbReference type="Rhea" id="RHEA-COMP:11370"/>
        <dbReference type="ChEBI" id="CHEBI:15378"/>
        <dbReference type="ChEBI" id="CHEBI:57856"/>
        <dbReference type="ChEBI" id="CHEBI:59789"/>
        <dbReference type="ChEBI" id="CHEBI:85452"/>
        <dbReference type="ChEBI" id="CHEBI:85454"/>
        <dbReference type="EC" id="2.1.1.37"/>
    </reaction>
</comment>
<dbReference type="EC" id="2.1.1.37" evidence="8"/>
<evidence type="ECO:0000256" key="8">
    <source>
        <dbReference type="RuleBase" id="RU000417"/>
    </source>
</evidence>